<dbReference type="SUPFAM" id="SSF81923">
    <property type="entry name" value="Double Clp-N motif"/>
    <property type="match status" value="1"/>
</dbReference>
<dbReference type="FunFam" id="3.40.50.300:FF:000010">
    <property type="entry name" value="Chaperone clpB 1, putative"/>
    <property type="match status" value="1"/>
</dbReference>
<dbReference type="AlphaFoldDB" id="A0A7W9W5J7"/>
<sequence length="799" mass="88377">MLENYTERAKDAIAASQDILRRYKQNQLDTEHILLALLEQDDGLTGQILTRIGADERGIVRRVEEELARLPKTFASERSASDQIFITPRAKRTLDYAESESSRLKDKFVGVEHLLLGVLKTDDSPAARILASSHVDEERIYRALQQIRGNQRADSENPEGKYQMLQKFSRDLTALAREGKLDPVVGRDDEVRRVIQILSRRTKNNPVLIGEPGVGKTAIVEGLAQMIIAGSVPENLRGRQLLSLDLGAMVAGSKFRGEFEERLKGVMDEIKKAAGQVVVFIDELHTVVGAGAAEGAMDASNLLKPALARGELQCVGATTLDEYRKNIEKDAALERRFQPVLVGEPTVEDTIGILKGLRERYEKHHRVKITDKAIEAAAQLSARYVTERFLPDKAIDLIDEAGAAVRMDVSEMPEGLREQEEDLERLVAEGLAAAEARDYARAATLQKEEQALREEYLKARAEWERTTGHDAIVDESDIARIVARMTGVPVSRMFEGEASKLLQLETTLHDRVIGQDRAIAAVSEAIRRSRAGLSDPRRPIGSFLFLGPTGVGKTELAKALAGFLFDDEAALVRIDMSEYMEKHAVARLIGAPPGYVGYEEGGQLTEAVRRRPYRVILLDEIEKAHPEVFNVLLQLLDDGRLTDGQGRVVNFKNTVVLMTSNIGAVQIQEAAAAGRDPEPVALAEVRSYLRPELLNRIDEVIVFHALTRGQIGQIVELLLRRTEKALADRQLRLKVTDSAKALLAEQGYDPLYGARPLRRTIQRLLENPLSSAILRGEFSEGDTITADTDGSGGLNLSRA</sequence>
<dbReference type="Proteomes" id="UP000520814">
    <property type="component" value="Unassembled WGS sequence"/>
</dbReference>
<evidence type="ECO:0000259" key="7">
    <source>
        <dbReference type="PROSITE" id="PS51903"/>
    </source>
</evidence>
<dbReference type="Pfam" id="PF10431">
    <property type="entry name" value="ClpB_D2-small"/>
    <property type="match status" value="1"/>
</dbReference>
<dbReference type="Pfam" id="PF00004">
    <property type="entry name" value="AAA"/>
    <property type="match status" value="1"/>
</dbReference>
<name>A0A7W9W5J7_ARMRO</name>
<protein>
    <submittedName>
        <fullName evidence="8">ATP-dependent Clp protease ATP-binding subunit ClpC</fullName>
    </submittedName>
</protein>
<dbReference type="FunFam" id="3.40.50.300:FF:000025">
    <property type="entry name" value="ATP-dependent Clp protease subunit"/>
    <property type="match status" value="1"/>
</dbReference>
<dbReference type="SMART" id="SM00382">
    <property type="entry name" value="AAA"/>
    <property type="match status" value="2"/>
</dbReference>
<dbReference type="GO" id="GO:0034605">
    <property type="term" value="P:cellular response to heat"/>
    <property type="evidence" value="ECO:0007669"/>
    <property type="project" value="TreeGrafter"/>
</dbReference>
<dbReference type="InterPro" id="IPR004176">
    <property type="entry name" value="Clp_R_N"/>
</dbReference>
<keyword evidence="2 6" id="KW-0547">Nucleotide-binding</keyword>
<reference evidence="8 9" key="1">
    <citation type="submission" date="2020-08" db="EMBL/GenBank/DDBJ databases">
        <title>Genomic Encyclopedia of Type Strains, Phase IV (KMG-IV): sequencing the most valuable type-strain genomes for metagenomic binning, comparative biology and taxonomic classification.</title>
        <authorList>
            <person name="Goeker M."/>
        </authorList>
    </citation>
    <scope>NUCLEOTIDE SEQUENCE [LARGE SCALE GENOMIC DNA]</scope>
    <source>
        <strain evidence="8 9">DSM 23562</strain>
    </source>
</reference>
<dbReference type="InterPro" id="IPR028299">
    <property type="entry name" value="ClpA/B_CS2"/>
</dbReference>
<evidence type="ECO:0000256" key="5">
    <source>
        <dbReference type="PROSITE-ProRule" id="PRU01251"/>
    </source>
</evidence>
<keyword evidence="9" id="KW-1185">Reference proteome</keyword>
<dbReference type="SMART" id="SM01086">
    <property type="entry name" value="ClpB_D2-small"/>
    <property type="match status" value="1"/>
</dbReference>
<dbReference type="GO" id="GO:0006508">
    <property type="term" value="P:proteolysis"/>
    <property type="evidence" value="ECO:0007669"/>
    <property type="project" value="UniProtKB-KW"/>
</dbReference>
<accession>A0A7W9W5J7</accession>
<dbReference type="GO" id="GO:0008233">
    <property type="term" value="F:peptidase activity"/>
    <property type="evidence" value="ECO:0007669"/>
    <property type="project" value="UniProtKB-KW"/>
</dbReference>
<dbReference type="Pfam" id="PF17871">
    <property type="entry name" value="AAA_lid_9"/>
    <property type="match status" value="1"/>
</dbReference>
<dbReference type="PROSITE" id="PS00870">
    <property type="entry name" value="CLPAB_1"/>
    <property type="match status" value="1"/>
</dbReference>
<dbReference type="PROSITE" id="PS00871">
    <property type="entry name" value="CLPAB_2"/>
    <property type="match status" value="1"/>
</dbReference>
<keyword evidence="4 6" id="KW-0143">Chaperone</keyword>
<dbReference type="CDD" id="cd19499">
    <property type="entry name" value="RecA-like_ClpB_Hsp104-like"/>
    <property type="match status" value="1"/>
</dbReference>
<keyword evidence="8" id="KW-0645">Protease</keyword>
<dbReference type="InterPro" id="IPR019489">
    <property type="entry name" value="Clp_ATPase_C"/>
</dbReference>
<evidence type="ECO:0000256" key="6">
    <source>
        <dbReference type="RuleBase" id="RU004432"/>
    </source>
</evidence>
<organism evidence="8 9">
    <name type="scientific">Armatimonas rosea</name>
    <dbReference type="NCBI Taxonomy" id="685828"/>
    <lineage>
        <taxon>Bacteria</taxon>
        <taxon>Bacillati</taxon>
        <taxon>Armatimonadota</taxon>
        <taxon>Armatimonadia</taxon>
        <taxon>Armatimonadales</taxon>
        <taxon>Armatimonadaceae</taxon>
        <taxon>Armatimonas</taxon>
    </lineage>
</organism>
<dbReference type="CDD" id="cd00009">
    <property type="entry name" value="AAA"/>
    <property type="match status" value="1"/>
</dbReference>
<evidence type="ECO:0000256" key="4">
    <source>
        <dbReference type="ARBA" id="ARBA00023186"/>
    </source>
</evidence>
<comment type="caution">
    <text evidence="8">The sequence shown here is derived from an EMBL/GenBank/DDBJ whole genome shotgun (WGS) entry which is preliminary data.</text>
</comment>
<dbReference type="InterPro" id="IPR003593">
    <property type="entry name" value="AAA+_ATPase"/>
</dbReference>
<dbReference type="GO" id="GO:0016887">
    <property type="term" value="F:ATP hydrolysis activity"/>
    <property type="evidence" value="ECO:0007669"/>
    <property type="project" value="InterPro"/>
</dbReference>
<dbReference type="Gene3D" id="1.10.1780.10">
    <property type="entry name" value="Clp, N-terminal domain"/>
    <property type="match status" value="1"/>
</dbReference>
<evidence type="ECO:0000256" key="2">
    <source>
        <dbReference type="ARBA" id="ARBA00022741"/>
    </source>
</evidence>
<keyword evidence="1 5" id="KW-0677">Repeat</keyword>
<dbReference type="InterPro" id="IPR003959">
    <property type="entry name" value="ATPase_AAA_core"/>
</dbReference>
<dbReference type="Pfam" id="PF07724">
    <property type="entry name" value="AAA_2"/>
    <property type="match status" value="1"/>
</dbReference>
<dbReference type="PROSITE" id="PS51903">
    <property type="entry name" value="CLP_R"/>
    <property type="match status" value="1"/>
</dbReference>
<evidence type="ECO:0000313" key="9">
    <source>
        <dbReference type="Proteomes" id="UP000520814"/>
    </source>
</evidence>
<dbReference type="Gene3D" id="1.10.8.60">
    <property type="match status" value="2"/>
</dbReference>
<dbReference type="PANTHER" id="PTHR11638:SF18">
    <property type="entry name" value="HEAT SHOCK PROTEIN 104"/>
    <property type="match status" value="1"/>
</dbReference>
<dbReference type="PANTHER" id="PTHR11638">
    <property type="entry name" value="ATP-DEPENDENT CLP PROTEASE"/>
    <property type="match status" value="1"/>
</dbReference>
<dbReference type="GO" id="GO:0005737">
    <property type="term" value="C:cytoplasm"/>
    <property type="evidence" value="ECO:0007669"/>
    <property type="project" value="TreeGrafter"/>
</dbReference>
<dbReference type="InterPro" id="IPR027417">
    <property type="entry name" value="P-loop_NTPase"/>
</dbReference>
<dbReference type="Pfam" id="PF02861">
    <property type="entry name" value="Clp_N"/>
    <property type="match status" value="1"/>
</dbReference>
<evidence type="ECO:0000256" key="1">
    <source>
        <dbReference type="ARBA" id="ARBA00022737"/>
    </source>
</evidence>
<dbReference type="Gene3D" id="4.10.860.10">
    <property type="entry name" value="UVR domain"/>
    <property type="match status" value="1"/>
</dbReference>
<dbReference type="InterPro" id="IPR036628">
    <property type="entry name" value="Clp_N_dom_sf"/>
</dbReference>
<dbReference type="GO" id="GO:0005524">
    <property type="term" value="F:ATP binding"/>
    <property type="evidence" value="ECO:0007669"/>
    <property type="project" value="UniProtKB-KW"/>
</dbReference>
<dbReference type="EMBL" id="JACHGW010000001">
    <property type="protein sequence ID" value="MBB6049111.1"/>
    <property type="molecule type" value="Genomic_DNA"/>
</dbReference>
<keyword evidence="8" id="KW-0378">Hydrolase</keyword>
<dbReference type="InterPro" id="IPR001270">
    <property type="entry name" value="ClpA/B"/>
</dbReference>
<dbReference type="RefSeq" id="WP_184192729.1">
    <property type="nucleotide sequence ID" value="NZ_JACHGW010000001.1"/>
</dbReference>
<comment type="similarity">
    <text evidence="6">Belongs to the ClpA/ClpB family.</text>
</comment>
<dbReference type="PRINTS" id="PR00300">
    <property type="entry name" value="CLPPROTEASEA"/>
</dbReference>
<dbReference type="SUPFAM" id="SSF52540">
    <property type="entry name" value="P-loop containing nucleoside triphosphate hydrolases"/>
    <property type="match status" value="2"/>
</dbReference>
<dbReference type="Gene3D" id="3.40.50.300">
    <property type="entry name" value="P-loop containing nucleotide triphosphate hydrolases"/>
    <property type="match status" value="2"/>
</dbReference>
<dbReference type="InterPro" id="IPR018368">
    <property type="entry name" value="ClpA/B_CS1"/>
</dbReference>
<evidence type="ECO:0000313" key="8">
    <source>
        <dbReference type="EMBL" id="MBB6049111.1"/>
    </source>
</evidence>
<proteinExistence type="inferred from homology"/>
<feature type="domain" description="Clp R" evidence="7">
    <location>
        <begin position="2"/>
        <end position="150"/>
    </location>
</feature>
<gene>
    <name evidence="8" type="ORF">HNQ39_000873</name>
</gene>
<keyword evidence="3 6" id="KW-0067">ATP-binding</keyword>
<dbReference type="InterPro" id="IPR050130">
    <property type="entry name" value="ClpA_ClpB"/>
</dbReference>
<evidence type="ECO:0000256" key="3">
    <source>
        <dbReference type="ARBA" id="ARBA00022840"/>
    </source>
</evidence>
<dbReference type="InterPro" id="IPR041546">
    <property type="entry name" value="ClpA/ClpB_AAA_lid"/>
</dbReference>